<evidence type="ECO:0000313" key="2">
    <source>
        <dbReference type="Proteomes" id="UP001318120"/>
    </source>
</evidence>
<proteinExistence type="predicted"/>
<organism evidence="1 2">
    <name type="scientific">Campylobacter vicugnae</name>
    <dbReference type="NCBI Taxonomy" id="1660076"/>
    <lineage>
        <taxon>Bacteria</taxon>
        <taxon>Pseudomonadati</taxon>
        <taxon>Campylobacterota</taxon>
        <taxon>Epsilonproteobacteria</taxon>
        <taxon>Campylobacterales</taxon>
        <taxon>Campylobacteraceae</taxon>
        <taxon>Campylobacter</taxon>
    </lineage>
</organism>
<evidence type="ECO:0000313" key="1">
    <source>
        <dbReference type="EMBL" id="WWC42539.1"/>
    </source>
</evidence>
<accession>A0ABZ2EAT9</accession>
<dbReference type="RefSeq" id="WP_086256159.1">
    <property type="nucleotide sequence ID" value="NZ_CP018793.1"/>
</dbReference>
<protein>
    <submittedName>
        <fullName evidence="1">Biopolymer transporter ExbB</fullName>
    </submittedName>
</protein>
<keyword evidence="2" id="KW-1185">Reference proteome</keyword>
<dbReference type="GeneID" id="93113285"/>
<gene>
    <name evidence="1" type="ORF">CVIC9261_04205</name>
</gene>
<dbReference type="PROSITE" id="PS51257">
    <property type="entry name" value="PROKAR_LIPOPROTEIN"/>
    <property type="match status" value="1"/>
</dbReference>
<dbReference type="Proteomes" id="UP001318120">
    <property type="component" value="Chromosome"/>
</dbReference>
<reference evidence="1 2" key="1">
    <citation type="journal article" date="2017" name="Genome Biol. Evol.">
        <title>Comparative Genomic Analysis Identifies a Campylobacter Clade Deficient in Selenium Metabolism.</title>
        <authorList>
            <person name="Miller W.G."/>
            <person name="Yee E."/>
            <person name="Lopes B.S."/>
            <person name="Chapman M.H."/>
            <person name="Huynh S."/>
            <person name="Bono J.L."/>
            <person name="Parker C.T."/>
            <person name="Strachan N.J.C."/>
            <person name="Forbes K.J."/>
        </authorList>
    </citation>
    <scope>NUCLEOTIDE SEQUENCE [LARGE SCALE GENOMIC DNA]</scope>
    <source>
        <strain evidence="1 2">RM9261</strain>
    </source>
</reference>
<dbReference type="EMBL" id="CP144916">
    <property type="protein sequence ID" value="WWC42539.1"/>
    <property type="molecule type" value="Genomic_DNA"/>
</dbReference>
<name>A0ABZ2EAT9_9BACT</name>
<sequence>MRLAIFIILTFVFSGCSLKTINTQSVQNSDIKNSIKIDNQELYKNYLKRYEYTLNLSKYVGKRAIDCSALIATINNKNSDIYSLNNLSFYYGKDGRRSQAIYNLYKSKDWLNYHSATPGDLIFFNNTTKSTRGKKTHNITHIGIVKSIKDDGTIVFLHNLKGKNILSVMNLTYKDNHKVDGKKINAYIIANCKSASCLVSNRFSGFGKINRDISVK</sequence>
<dbReference type="Gene3D" id="3.90.1720.10">
    <property type="entry name" value="endopeptidase domain like (from Nostoc punctiforme)"/>
    <property type="match status" value="1"/>
</dbReference>